<evidence type="ECO:0000313" key="2">
    <source>
        <dbReference type="Proteomes" id="UP000014680"/>
    </source>
</evidence>
<sequence length="388" mass="44162">MIQLDAYHIMVVSQYFSSFTDFIALEMVCKKYNGNFSRFHFNPIPINNTIIKLRKLRLSSIYNFFVVNIWYPVDYSTSMCPQNKNFSFKRICYTSTDLNAFGNLIPLNVVSIANKCFSDYQSDTFVALTLPNKINSLGESSFAKCYLQIESINNSCFSFCTSLVSVRIPVCLGTLGDSAFYGCYSLQSFEVPKGITELGKYCFGRCTSLSKVRLPRSLSIIADGCFSECKNLKEIVLPNNLKMIGREAFYGCQELTNFVIPKSVTEIQQEAFRYCGLTSINIPDSFITLPYGGFIGCTNLVEVVMSSSIKEIEMNCFVDCRNLSAINFTKNLKRIWGGAFWNCSSLNEVVVCNNTKIDKDAFQNNTYVFRREEEGPIMPWERFNKHNK</sequence>
<dbReference type="KEGG" id="eiv:EIN_234210"/>
<dbReference type="GeneID" id="14884989"/>
<dbReference type="Gene3D" id="3.40.50.12480">
    <property type="match status" value="1"/>
</dbReference>
<accession>L7FKZ3</accession>
<protein>
    <recommendedName>
        <fullName evidence="3">Leucine rich repeat containing protein BspA family protein</fullName>
    </recommendedName>
</protein>
<dbReference type="Proteomes" id="UP000014680">
    <property type="component" value="Unassembled WGS sequence"/>
</dbReference>
<dbReference type="RefSeq" id="XP_004185350.1">
    <property type="nucleotide sequence ID" value="XM_004185302.1"/>
</dbReference>
<gene>
    <name evidence="1" type="ORF">EIN_234210</name>
</gene>
<dbReference type="VEuPathDB" id="AmoebaDB:EIN_234210"/>
<dbReference type="PANTHER" id="PTHR45661:SF3">
    <property type="entry name" value="IG-LIKE DOMAIN-CONTAINING PROTEIN"/>
    <property type="match status" value="1"/>
</dbReference>
<keyword evidence="2" id="KW-1185">Reference proteome</keyword>
<evidence type="ECO:0000313" key="1">
    <source>
        <dbReference type="EMBL" id="ELP86004.1"/>
    </source>
</evidence>
<dbReference type="Gene3D" id="3.80.10.10">
    <property type="entry name" value="Ribonuclease Inhibitor"/>
    <property type="match status" value="2"/>
</dbReference>
<dbReference type="SUPFAM" id="SSF52058">
    <property type="entry name" value="L domain-like"/>
    <property type="match status" value="2"/>
</dbReference>
<name>L7FKZ3_ENTIV</name>
<reference evidence="1 2" key="1">
    <citation type="submission" date="2012-10" db="EMBL/GenBank/DDBJ databases">
        <authorList>
            <person name="Zafar N."/>
            <person name="Inman J."/>
            <person name="Hall N."/>
            <person name="Lorenzi H."/>
            <person name="Caler E."/>
        </authorList>
    </citation>
    <scope>NUCLEOTIDE SEQUENCE [LARGE SCALE GENOMIC DNA]</scope>
    <source>
        <strain evidence="1 2">IP1</strain>
    </source>
</reference>
<proteinExistence type="predicted"/>
<dbReference type="InterPro" id="IPR053139">
    <property type="entry name" value="Surface_bspA-like"/>
</dbReference>
<organism evidence="1 2">
    <name type="scientific">Entamoeba invadens IP1</name>
    <dbReference type="NCBI Taxonomy" id="370355"/>
    <lineage>
        <taxon>Eukaryota</taxon>
        <taxon>Amoebozoa</taxon>
        <taxon>Evosea</taxon>
        <taxon>Archamoebae</taxon>
        <taxon>Mastigamoebida</taxon>
        <taxon>Entamoebidae</taxon>
        <taxon>Entamoeba</taxon>
    </lineage>
</organism>
<dbReference type="InterPro" id="IPR032675">
    <property type="entry name" value="LRR_dom_sf"/>
</dbReference>
<dbReference type="Pfam" id="PF13306">
    <property type="entry name" value="LRR_5"/>
    <property type="match status" value="2"/>
</dbReference>
<dbReference type="AlphaFoldDB" id="L7FKZ3"/>
<dbReference type="EMBL" id="KB207020">
    <property type="protein sequence ID" value="ELP86004.1"/>
    <property type="molecule type" value="Genomic_DNA"/>
</dbReference>
<dbReference type="PANTHER" id="PTHR45661">
    <property type="entry name" value="SURFACE ANTIGEN"/>
    <property type="match status" value="1"/>
</dbReference>
<evidence type="ECO:0008006" key="3">
    <source>
        <dbReference type="Google" id="ProtNLM"/>
    </source>
</evidence>
<dbReference type="InterPro" id="IPR026906">
    <property type="entry name" value="LRR_5"/>
</dbReference>